<evidence type="ECO:0000256" key="5">
    <source>
        <dbReference type="ARBA" id="ARBA00001954"/>
    </source>
</evidence>
<accession>A0A9X3N0D5</accession>
<comment type="cofactor">
    <cofactor evidence="4">
        <name>Zn(2+)</name>
        <dbReference type="ChEBI" id="CHEBI:29105"/>
    </cofactor>
</comment>
<dbReference type="RefSeq" id="WP_270045405.1">
    <property type="nucleotide sequence ID" value="NZ_JAPDOD010000059.1"/>
</dbReference>
<feature type="active site" description="Proton donor" evidence="10 12">
    <location>
        <position position="173"/>
    </location>
</feature>
<evidence type="ECO:0000256" key="4">
    <source>
        <dbReference type="ARBA" id="ARBA00001947"/>
    </source>
</evidence>
<dbReference type="GO" id="GO:0004750">
    <property type="term" value="F:D-ribulose-phosphate 3-epimerase activity"/>
    <property type="evidence" value="ECO:0007669"/>
    <property type="project" value="UniProtKB-UniRule"/>
</dbReference>
<comment type="caution">
    <text evidence="15">The sequence shown here is derived from an EMBL/GenBank/DDBJ whole genome shotgun (WGS) entry which is preliminary data.</text>
</comment>
<feature type="binding site" evidence="10 14">
    <location>
        <position position="69"/>
    </location>
    <ligand>
        <name>substrate</name>
    </ligand>
</feature>
<dbReference type="HAMAP" id="MF_02227">
    <property type="entry name" value="RPE"/>
    <property type="match status" value="1"/>
</dbReference>
<dbReference type="Gene3D" id="3.20.20.70">
    <property type="entry name" value="Aldolase class I"/>
    <property type="match status" value="1"/>
</dbReference>
<evidence type="ECO:0000256" key="14">
    <source>
        <dbReference type="PIRSR" id="PIRSR001461-3"/>
    </source>
</evidence>
<dbReference type="NCBIfam" id="TIGR01163">
    <property type="entry name" value="rpe"/>
    <property type="match status" value="1"/>
</dbReference>
<feature type="binding site" evidence="10 13">
    <location>
        <position position="35"/>
    </location>
    <ligand>
        <name>a divalent metal cation</name>
        <dbReference type="ChEBI" id="CHEBI:60240"/>
    </ligand>
</feature>
<dbReference type="PIRSF" id="PIRSF001461">
    <property type="entry name" value="RPE"/>
    <property type="match status" value="1"/>
</dbReference>
<comment type="cofactor">
    <cofactor evidence="10 13">
        <name>a divalent metal cation</name>
        <dbReference type="ChEBI" id="CHEBI:60240"/>
    </cofactor>
    <text evidence="10 13">Binds 1 divalent metal cation per subunit.</text>
</comment>
<feature type="active site" description="Proton acceptor" evidence="10 12">
    <location>
        <position position="35"/>
    </location>
</feature>
<comment type="similarity">
    <text evidence="6 10 11">Belongs to the ribulose-phosphate 3-epimerase family.</text>
</comment>
<keyword evidence="8 10" id="KW-0479">Metal-binding</keyword>
<evidence type="ECO:0000256" key="2">
    <source>
        <dbReference type="ARBA" id="ARBA00001936"/>
    </source>
</evidence>
<keyword evidence="10 11" id="KW-0119">Carbohydrate metabolism</keyword>
<comment type="cofactor">
    <cofactor evidence="5">
        <name>Fe(2+)</name>
        <dbReference type="ChEBI" id="CHEBI:29033"/>
    </cofactor>
</comment>
<feature type="binding site" evidence="10">
    <location>
        <begin position="173"/>
        <end position="175"/>
    </location>
    <ligand>
        <name>substrate</name>
    </ligand>
</feature>
<comment type="function">
    <text evidence="10">Catalyzes the reversible epimerization of D-ribulose 5-phosphate to D-xylulose 5-phosphate.</text>
</comment>
<dbReference type="AlphaFoldDB" id="A0A9X3N0D5"/>
<evidence type="ECO:0000256" key="9">
    <source>
        <dbReference type="ARBA" id="ARBA00023235"/>
    </source>
</evidence>
<dbReference type="FunFam" id="3.20.20.70:FF:000004">
    <property type="entry name" value="Ribulose-phosphate 3-epimerase"/>
    <property type="match status" value="1"/>
</dbReference>
<feature type="binding site" evidence="14">
    <location>
        <begin position="143"/>
        <end position="146"/>
    </location>
    <ligand>
        <name>substrate</name>
    </ligand>
</feature>
<comment type="caution">
    <text evidence="10">Lacks conserved residue(s) required for the propagation of feature annotation.</text>
</comment>
<feature type="binding site" evidence="14">
    <location>
        <begin position="195"/>
        <end position="196"/>
    </location>
    <ligand>
        <name>substrate</name>
    </ligand>
</feature>
<dbReference type="InterPro" id="IPR026019">
    <property type="entry name" value="Ribul_P_3_epim"/>
</dbReference>
<comment type="cofactor">
    <cofactor evidence="3">
        <name>Co(2+)</name>
        <dbReference type="ChEBI" id="CHEBI:48828"/>
    </cofactor>
</comment>
<dbReference type="InterPro" id="IPR011060">
    <property type="entry name" value="RibuloseP-bd_barrel"/>
</dbReference>
<comment type="catalytic activity">
    <reaction evidence="1 10 11">
        <text>D-ribulose 5-phosphate = D-xylulose 5-phosphate</text>
        <dbReference type="Rhea" id="RHEA:13677"/>
        <dbReference type="ChEBI" id="CHEBI:57737"/>
        <dbReference type="ChEBI" id="CHEBI:58121"/>
        <dbReference type="EC" id="5.1.3.1"/>
    </reaction>
</comment>
<evidence type="ECO:0000256" key="8">
    <source>
        <dbReference type="ARBA" id="ARBA00022723"/>
    </source>
</evidence>
<evidence type="ECO:0000256" key="10">
    <source>
        <dbReference type="HAMAP-Rule" id="MF_02227"/>
    </source>
</evidence>
<evidence type="ECO:0000256" key="11">
    <source>
        <dbReference type="PIRNR" id="PIRNR001461"/>
    </source>
</evidence>
<evidence type="ECO:0000256" key="3">
    <source>
        <dbReference type="ARBA" id="ARBA00001941"/>
    </source>
</evidence>
<evidence type="ECO:0000256" key="6">
    <source>
        <dbReference type="ARBA" id="ARBA00009541"/>
    </source>
</evidence>
<dbReference type="EMBL" id="JAPDOD010000059">
    <property type="protein sequence ID" value="MDA0166144.1"/>
    <property type="molecule type" value="Genomic_DNA"/>
</dbReference>
<sequence length="217" mass="22316">MLKGLAPSILAADFGRLSDQVQLVLDAGAPVIHVDVMDGHFVPPITMGPLAVDAIKAQVEAAGAKIDVHLMIERPERQIEAFAKAGADSITIHAESTPHLHYTLQAINDAGCLSGLALNPGTPAEAVSELAPDMVLCMTVNPGWGGQRFLEHSLSKLVRLRTLIGPGTALEVDGGIDAETAAKCAAAGATVFVAGTAVFGAQDPAAAVQTITTAITR</sequence>
<keyword evidence="13" id="KW-0862">Zinc</keyword>
<reference evidence="15" key="1">
    <citation type="submission" date="2022-10" db="EMBL/GenBank/DDBJ databases">
        <title>The WGS of Solirubrobacter ginsenosidimutans DSM 21036.</title>
        <authorList>
            <person name="Jiang Z."/>
        </authorList>
    </citation>
    <scope>NUCLEOTIDE SEQUENCE</scope>
    <source>
        <strain evidence="15">DSM 21036</strain>
    </source>
</reference>
<dbReference type="GO" id="GO:0005737">
    <property type="term" value="C:cytoplasm"/>
    <property type="evidence" value="ECO:0007669"/>
    <property type="project" value="UniProtKB-ARBA"/>
</dbReference>
<feature type="binding site" evidence="14">
    <location>
        <position position="175"/>
    </location>
    <ligand>
        <name>substrate</name>
    </ligand>
</feature>
<protein>
    <recommendedName>
        <fullName evidence="7 10">Ribulose-phosphate 3-epimerase</fullName>
        <ecNumber evidence="7 10">5.1.3.1</ecNumber>
    </recommendedName>
</protein>
<dbReference type="Proteomes" id="UP001149140">
    <property type="component" value="Unassembled WGS sequence"/>
</dbReference>
<dbReference type="SUPFAM" id="SSF51366">
    <property type="entry name" value="Ribulose-phoshate binding barrel"/>
    <property type="match status" value="1"/>
</dbReference>
<keyword evidence="13" id="KW-0170">Cobalt</keyword>
<feature type="binding site" evidence="10 13">
    <location>
        <position position="69"/>
    </location>
    <ligand>
        <name>a divalent metal cation</name>
        <dbReference type="ChEBI" id="CHEBI:60240"/>
    </ligand>
</feature>
<organism evidence="15 16">
    <name type="scientific">Solirubrobacter ginsenosidimutans</name>
    <dbReference type="NCBI Taxonomy" id="490573"/>
    <lineage>
        <taxon>Bacteria</taxon>
        <taxon>Bacillati</taxon>
        <taxon>Actinomycetota</taxon>
        <taxon>Thermoleophilia</taxon>
        <taxon>Solirubrobacterales</taxon>
        <taxon>Solirubrobacteraceae</taxon>
        <taxon>Solirubrobacter</taxon>
    </lineage>
</organism>
<name>A0A9X3N0D5_9ACTN</name>
<keyword evidence="13" id="KW-0464">Manganese</keyword>
<proteinExistence type="inferred from homology"/>
<dbReference type="CDD" id="cd00429">
    <property type="entry name" value="RPE"/>
    <property type="match status" value="1"/>
</dbReference>
<dbReference type="GO" id="GO:0006098">
    <property type="term" value="P:pentose-phosphate shunt"/>
    <property type="evidence" value="ECO:0007669"/>
    <property type="project" value="UniProtKB-UniRule"/>
</dbReference>
<dbReference type="EC" id="5.1.3.1" evidence="7 10"/>
<evidence type="ECO:0000313" key="15">
    <source>
        <dbReference type="EMBL" id="MDA0166144.1"/>
    </source>
</evidence>
<comment type="cofactor">
    <cofactor evidence="2">
        <name>Mn(2+)</name>
        <dbReference type="ChEBI" id="CHEBI:29035"/>
    </cofactor>
</comment>
<evidence type="ECO:0000256" key="7">
    <source>
        <dbReference type="ARBA" id="ARBA00013188"/>
    </source>
</evidence>
<dbReference type="Pfam" id="PF00834">
    <property type="entry name" value="Ribul_P_3_epim"/>
    <property type="match status" value="1"/>
</dbReference>
<feature type="binding site" evidence="10 13">
    <location>
        <position position="33"/>
    </location>
    <ligand>
        <name>a divalent metal cation</name>
        <dbReference type="ChEBI" id="CHEBI:60240"/>
    </ligand>
</feature>
<dbReference type="NCBIfam" id="NF004076">
    <property type="entry name" value="PRK05581.1-4"/>
    <property type="match status" value="1"/>
</dbReference>
<keyword evidence="16" id="KW-1185">Reference proteome</keyword>
<feature type="binding site" evidence="10 13">
    <location>
        <position position="173"/>
    </location>
    <ligand>
        <name>a divalent metal cation</name>
        <dbReference type="ChEBI" id="CHEBI:60240"/>
    </ligand>
</feature>
<dbReference type="GO" id="GO:0019323">
    <property type="term" value="P:pentose catabolic process"/>
    <property type="evidence" value="ECO:0007669"/>
    <property type="project" value="UniProtKB-UniRule"/>
</dbReference>
<dbReference type="InterPro" id="IPR013785">
    <property type="entry name" value="Aldolase_TIM"/>
</dbReference>
<dbReference type="PANTHER" id="PTHR11749">
    <property type="entry name" value="RIBULOSE-5-PHOSPHATE-3-EPIMERASE"/>
    <property type="match status" value="1"/>
</dbReference>
<evidence type="ECO:0000256" key="13">
    <source>
        <dbReference type="PIRSR" id="PIRSR001461-2"/>
    </source>
</evidence>
<keyword evidence="9 10" id="KW-0413">Isomerase</keyword>
<feature type="binding site" evidence="10 14">
    <location>
        <position position="8"/>
    </location>
    <ligand>
        <name>substrate</name>
    </ligand>
</feature>
<evidence type="ECO:0000256" key="1">
    <source>
        <dbReference type="ARBA" id="ARBA00001782"/>
    </source>
</evidence>
<dbReference type="InterPro" id="IPR000056">
    <property type="entry name" value="Ribul_P_3_epim-like"/>
</dbReference>
<dbReference type="GO" id="GO:0046872">
    <property type="term" value="F:metal ion binding"/>
    <property type="evidence" value="ECO:0007669"/>
    <property type="project" value="UniProtKB-UniRule"/>
</dbReference>
<gene>
    <name evidence="10 15" type="primary">rpe</name>
    <name evidence="15" type="ORF">OM076_38120</name>
</gene>
<comment type="pathway">
    <text evidence="10">Carbohydrate degradation.</text>
</comment>
<evidence type="ECO:0000313" key="16">
    <source>
        <dbReference type="Proteomes" id="UP001149140"/>
    </source>
</evidence>
<evidence type="ECO:0000256" key="12">
    <source>
        <dbReference type="PIRSR" id="PIRSR001461-1"/>
    </source>
</evidence>